<dbReference type="PIRSF" id="PIRSF006324">
    <property type="entry name" value="LeuE"/>
    <property type="match status" value="1"/>
</dbReference>
<dbReference type="PANTHER" id="PTHR30086">
    <property type="entry name" value="ARGININE EXPORTER PROTEIN ARGO"/>
    <property type="match status" value="1"/>
</dbReference>
<feature type="transmembrane region" description="Helical" evidence="7">
    <location>
        <begin position="152"/>
        <end position="172"/>
    </location>
</feature>
<feature type="transmembrane region" description="Helical" evidence="7">
    <location>
        <begin position="184"/>
        <end position="205"/>
    </location>
</feature>
<dbReference type="InterPro" id="IPR001123">
    <property type="entry name" value="LeuE-type"/>
</dbReference>
<reference evidence="8 9" key="1">
    <citation type="journal article" date="2013" name="Genome Biol. Evol.">
        <title>Genomes of Stigonematalean cyanobacteria (subsection V) and the evolution of oxygenic photosynthesis from prokaryotes to plastids.</title>
        <authorList>
            <person name="Dagan T."/>
            <person name="Roettger M."/>
            <person name="Stucken K."/>
            <person name="Landan G."/>
            <person name="Koch R."/>
            <person name="Major P."/>
            <person name="Gould S.B."/>
            <person name="Goremykin V.V."/>
            <person name="Rippka R."/>
            <person name="Tandeau de Marsac N."/>
            <person name="Gugger M."/>
            <person name="Lockhart P.J."/>
            <person name="Allen J.F."/>
            <person name="Brune I."/>
            <person name="Maus I."/>
            <person name="Puhler A."/>
            <person name="Martin W.F."/>
        </authorList>
    </citation>
    <scope>NUCLEOTIDE SEQUENCE [LARGE SCALE GENOMIC DNA]</scope>
    <source>
        <strain evidence="8 9">PCC 7110</strain>
    </source>
</reference>
<evidence type="ECO:0000256" key="6">
    <source>
        <dbReference type="ARBA" id="ARBA00023136"/>
    </source>
</evidence>
<evidence type="ECO:0000313" key="8">
    <source>
        <dbReference type="EMBL" id="KYC34593.1"/>
    </source>
</evidence>
<dbReference type="NCBIfam" id="TIGR00949">
    <property type="entry name" value="2A76"/>
    <property type="match status" value="1"/>
</dbReference>
<evidence type="ECO:0000313" key="9">
    <source>
        <dbReference type="Proteomes" id="UP000076925"/>
    </source>
</evidence>
<feature type="transmembrane region" description="Helical" evidence="7">
    <location>
        <begin position="114"/>
        <end position="140"/>
    </location>
</feature>
<keyword evidence="5 7" id="KW-1133">Transmembrane helix</keyword>
<dbReference type="OrthoDB" id="9784202at2"/>
<dbReference type="GO" id="GO:0015171">
    <property type="term" value="F:amino acid transmembrane transporter activity"/>
    <property type="evidence" value="ECO:0007669"/>
    <property type="project" value="TreeGrafter"/>
</dbReference>
<comment type="similarity">
    <text evidence="2">Belongs to the Rht family.</text>
</comment>
<sequence>MSFLNDWLTVFVIGLAAVISPGPDFALTLRNSLFYSRQTGIYTAMGVTAGHVVHATYCLVGIGAIISRSILLFNTLKWVGAAYLIYIGLKSLRAKKHSYSVDSKQRSKDISRWMAFRIGLLGDLLNPKATLFFLALFTQIIHPATPLVTQAFYGATIVTIALVWYNLVALLISQRIVKNTLESISHWLERVAGAVLIALGLRLAFARARD</sequence>
<dbReference type="Proteomes" id="UP000076925">
    <property type="component" value="Unassembled WGS sequence"/>
</dbReference>
<dbReference type="InterPro" id="IPR004778">
    <property type="entry name" value="Homoserine/Threonine_efflux"/>
</dbReference>
<protein>
    <submittedName>
        <fullName evidence="8">Amino acid transporter</fullName>
    </submittedName>
</protein>
<evidence type="ECO:0000256" key="3">
    <source>
        <dbReference type="ARBA" id="ARBA00022475"/>
    </source>
</evidence>
<comment type="subcellular location">
    <subcellularLocation>
        <location evidence="1">Cell membrane</location>
        <topology evidence="1">Multi-pass membrane protein</topology>
    </subcellularLocation>
</comment>
<proteinExistence type="inferred from homology"/>
<keyword evidence="9" id="KW-1185">Reference proteome</keyword>
<dbReference type="EMBL" id="ANNX02000078">
    <property type="protein sequence ID" value="KYC34593.1"/>
    <property type="molecule type" value="Genomic_DNA"/>
</dbReference>
<feature type="transmembrane region" description="Helical" evidence="7">
    <location>
        <begin position="6"/>
        <end position="29"/>
    </location>
</feature>
<evidence type="ECO:0000256" key="1">
    <source>
        <dbReference type="ARBA" id="ARBA00004651"/>
    </source>
</evidence>
<evidence type="ECO:0000256" key="4">
    <source>
        <dbReference type="ARBA" id="ARBA00022692"/>
    </source>
</evidence>
<evidence type="ECO:0000256" key="7">
    <source>
        <dbReference type="SAM" id="Phobius"/>
    </source>
</evidence>
<feature type="transmembrane region" description="Helical" evidence="7">
    <location>
        <begin position="71"/>
        <end position="89"/>
    </location>
</feature>
<feature type="transmembrane region" description="Helical" evidence="7">
    <location>
        <begin position="41"/>
        <end position="65"/>
    </location>
</feature>
<evidence type="ECO:0000256" key="2">
    <source>
        <dbReference type="ARBA" id="ARBA00007928"/>
    </source>
</evidence>
<accession>A0A139WQ85</accession>
<dbReference type="PANTHER" id="PTHR30086:SF21">
    <property type="entry name" value="TRANSPORT PROTEIN"/>
    <property type="match status" value="1"/>
</dbReference>
<dbReference type="GO" id="GO:0005886">
    <property type="term" value="C:plasma membrane"/>
    <property type="evidence" value="ECO:0007669"/>
    <property type="project" value="UniProtKB-SubCell"/>
</dbReference>
<keyword evidence="6 7" id="KW-0472">Membrane</keyword>
<dbReference type="AlphaFoldDB" id="A0A139WQ85"/>
<gene>
    <name evidence="8" type="ORF">WA1_51340</name>
</gene>
<dbReference type="RefSeq" id="WP_017740851.1">
    <property type="nucleotide sequence ID" value="NZ_KQ976356.1"/>
</dbReference>
<keyword evidence="3" id="KW-1003">Cell membrane</keyword>
<keyword evidence="4 7" id="KW-0812">Transmembrane</keyword>
<name>A0A139WQ85_9CYAN</name>
<organism evidence="8 9">
    <name type="scientific">Scytonema hofmannii PCC 7110</name>
    <dbReference type="NCBI Taxonomy" id="128403"/>
    <lineage>
        <taxon>Bacteria</taxon>
        <taxon>Bacillati</taxon>
        <taxon>Cyanobacteriota</taxon>
        <taxon>Cyanophyceae</taxon>
        <taxon>Nostocales</taxon>
        <taxon>Scytonemataceae</taxon>
        <taxon>Scytonema</taxon>
    </lineage>
</organism>
<dbReference type="Pfam" id="PF01810">
    <property type="entry name" value="LysE"/>
    <property type="match status" value="1"/>
</dbReference>
<evidence type="ECO:0000256" key="5">
    <source>
        <dbReference type="ARBA" id="ARBA00022989"/>
    </source>
</evidence>
<comment type="caution">
    <text evidence="8">The sequence shown here is derived from an EMBL/GenBank/DDBJ whole genome shotgun (WGS) entry which is preliminary data.</text>
</comment>